<sequence>MKYFIVLALFSCVAFVSSDEYDYYSECETTGQGYDAWKKDGSRIVTFGLSWCKKSWRSKFTVIDGFHANGGNGNWEYHYLNCNKFADGTCQGLFNNFLDHVDDQSLKMSMKYHLPRTFCIKRKGDSIKVHPITETGRVHSSERNHDFFKHFIDKCNEF</sequence>
<dbReference type="AlphaFoldDB" id="A0A9N9RTK8"/>
<organism evidence="2 3">
    <name type="scientific">Chironomus riparius</name>
    <dbReference type="NCBI Taxonomy" id="315576"/>
    <lineage>
        <taxon>Eukaryota</taxon>
        <taxon>Metazoa</taxon>
        <taxon>Ecdysozoa</taxon>
        <taxon>Arthropoda</taxon>
        <taxon>Hexapoda</taxon>
        <taxon>Insecta</taxon>
        <taxon>Pterygota</taxon>
        <taxon>Neoptera</taxon>
        <taxon>Endopterygota</taxon>
        <taxon>Diptera</taxon>
        <taxon>Nematocera</taxon>
        <taxon>Chironomoidea</taxon>
        <taxon>Chironomidae</taxon>
        <taxon>Chironominae</taxon>
        <taxon>Chironomus</taxon>
    </lineage>
</organism>
<reference evidence="2" key="2">
    <citation type="submission" date="2022-10" db="EMBL/GenBank/DDBJ databases">
        <authorList>
            <consortium name="ENA_rothamsted_submissions"/>
            <consortium name="culmorum"/>
            <person name="King R."/>
        </authorList>
    </citation>
    <scope>NUCLEOTIDE SEQUENCE</scope>
</reference>
<reference evidence="2" key="1">
    <citation type="submission" date="2022-01" db="EMBL/GenBank/DDBJ databases">
        <authorList>
            <person name="King R."/>
        </authorList>
    </citation>
    <scope>NUCLEOTIDE SEQUENCE</scope>
</reference>
<gene>
    <name evidence="2" type="ORF">CHIRRI_LOCUS6190</name>
</gene>
<keyword evidence="3" id="KW-1185">Reference proteome</keyword>
<evidence type="ECO:0000313" key="2">
    <source>
        <dbReference type="EMBL" id="CAG9803289.1"/>
    </source>
</evidence>
<keyword evidence="1" id="KW-0732">Signal</keyword>
<dbReference type="EMBL" id="OU895878">
    <property type="protein sequence ID" value="CAG9803289.1"/>
    <property type="molecule type" value="Genomic_DNA"/>
</dbReference>
<feature type="chain" id="PRO_5040348794" evidence="1">
    <location>
        <begin position="19"/>
        <end position="158"/>
    </location>
</feature>
<protein>
    <submittedName>
        <fullName evidence="2">Uncharacterized protein</fullName>
    </submittedName>
</protein>
<feature type="signal peptide" evidence="1">
    <location>
        <begin position="1"/>
        <end position="18"/>
    </location>
</feature>
<evidence type="ECO:0000256" key="1">
    <source>
        <dbReference type="SAM" id="SignalP"/>
    </source>
</evidence>
<accession>A0A9N9RTK8</accession>
<proteinExistence type="predicted"/>
<evidence type="ECO:0000313" key="3">
    <source>
        <dbReference type="Proteomes" id="UP001153620"/>
    </source>
</evidence>
<dbReference type="Proteomes" id="UP001153620">
    <property type="component" value="Chromosome 2"/>
</dbReference>
<name>A0A9N9RTK8_9DIPT</name>